<dbReference type="CDD" id="cd01650">
    <property type="entry name" value="RT_nLTR_like"/>
    <property type="match status" value="1"/>
</dbReference>
<dbReference type="Proteomes" id="UP000694392">
    <property type="component" value="Unplaced"/>
</dbReference>
<feature type="domain" description="Reverse transcriptase" evidence="1">
    <location>
        <begin position="140"/>
        <end position="414"/>
    </location>
</feature>
<reference evidence="2" key="2">
    <citation type="submission" date="2025-09" db="UniProtKB">
        <authorList>
            <consortium name="Ensembl"/>
        </authorList>
    </citation>
    <scope>IDENTIFICATION</scope>
</reference>
<sequence length="445" mass="51350">MRYTKAYYYEKANKADKVLAWMIKKKRQKATIPFIRATKDSEMLTGKAKEQCFLEYYKKIYTTMAPTTESIKEFLNNIKIPKITKVQAEYLNKAIEPEEIKEAIKQMPNNKTAGPDGFPVEFYKTFLVSLNPLLARVYNSFLKQQTLPQSFYEANIMLCPKSGKNTEICSGYRPISLINTDAKIFTKILATRLMKIIPDIIDSDQTGFIPKRLGIDNIRKIIDIISHIKSTNDPAAIISLDAEKAFDLVEVKYLREVMKAMGIEGQFLQWIEVIYKSPRARLIMAGQTTEEFPLTRGTRQGCPLSPLLFNIALEPLAIAIRAQHQIAGIKIQGKEFKLALYADDMLLSLRELPSSIPKLLDIIQQFGKISGYRINIDKSQMMLFNDEKLTVQEKLIATPFKIQNEHIKYLGINIPKKWRELYKLNFLPLLEEIKAREEEWYKLRV</sequence>
<dbReference type="AlphaFoldDB" id="A0A8D0HFE3"/>
<evidence type="ECO:0000313" key="2">
    <source>
        <dbReference type="Ensembl" id="ENSSPUP00000020111.1"/>
    </source>
</evidence>
<reference evidence="2" key="1">
    <citation type="submission" date="2025-08" db="UniProtKB">
        <authorList>
            <consortium name="Ensembl"/>
        </authorList>
    </citation>
    <scope>IDENTIFICATION</scope>
</reference>
<evidence type="ECO:0000259" key="1">
    <source>
        <dbReference type="PROSITE" id="PS50878"/>
    </source>
</evidence>
<accession>A0A8D0HFE3</accession>
<keyword evidence="3" id="KW-1185">Reference proteome</keyword>
<evidence type="ECO:0000313" key="3">
    <source>
        <dbReference type="Proteomes" id="UP000694392"/>
    </source>
</evidence>
<dbReference type="GeneTree" id="ENSGT00940000163630"/>
<dbReference type="OMA" id="NTEICSG"/>
<dbReference type="PANTHER" id="PTHR31635:SF196">
    <property type="entry name" value="REVERSE TRANSCRIPTASE DOMAIN-CONTAINING PROTEIN-RELATED"/>
    <property type="match status" value="1"/>
</dbReference>
<dbReference type="InterPro" id="IPR000477">
    <property type="entry name" value="RT_dom"/>
</dbReference>
<name>A0A8D0HFE3_SPHPU</name>
<dbReference type="PROSITE" id="PS50878">
    <property type="entry name" value="RT_POL"/>
    <property type="match status" value="1"/>
</dbReference>
<dbReference type="Ensembl" id="ENSSPUT00000021415.1">
    <property type="protein sequence ID" value="ENSSPUP00000020111.1"/>
    <property type="gene ID" value="ENSSPUG00000015446.1"/>
</dbReference>
<dbReference type="PANTHER" id="PTHR31635">
    <property type="entry name" value="REVERSE TRANSCRIPTASE DOMAIN-CONTAINING PROTEIN-RELATED"/>
    <property type="match status" value="1"/>
</dbReference>
<dbReference type="InterPro" id="IPR043502">
    <property type="entry name" value="DNA/RNA_pol_sf"/>
</dbReference>
<proteinExistence type="predicted"/>
<protein>
    <recommendedName>
        <fullName evidence="1">Reverse transcriptase domain-containing protein</fullName>
    </recommendedName>
</protein>
<dbReference type="Pfam" id="PF00078">
    <property type="entry name" value="RVT_1"/>
    <property type="match status" value="1"/>
</dbReference>
<dbReference type="SUPFAM" id="SSF56672">
    <property type="entry name" value="DNA/RNA polymerases"/>
    <property type="match status" value="1"/>
</dbReference>
<organism evidence="2 3">
    <name type="scientific">Sphenodon punctatus</name>
    <name type="common">Tuatara</name>
    <name type="synonym">Hatteria punctata</name>
    <dbReference type="NCBI Taxonomy" id="8508"/>
    <lineage>
        <taxon>Eukaryota</taxon>
        <taxon>Metazoa</taxon>
        <taxon>Chordata</taxon>
        <taxon>Craniata</taxon>
        <taxon>Vertebrata</taxon>
        <taxon>Euteleostomi</taxon>
        <taxon>Lepidosauria</taxon>
        <taxon>Sphenodontia</taxon>
        <taxon>Sphenodontidae</taxon>
        <taxon>Sphenodon</taxon>
    </lineage>
</organism>